<sequence>MAGDDNHDGDHPETSNTTPPVLPPTQQIPHTVSSIKLPILKKGEYDIWAMKMEHYLSHTDYPIWQVIQNGNGPIFVTMDTNEMIKVLPPKTTEEVVARESERKAKTTLLMALPEDHLAKFHKMADAKEMLEAIKSGFDGNDESKKMQKYLLKRQFESFSVSTSEDANQKFLMSLPSSWSQVALIMRNKPGLDTLSFDDLYINLRVFERDVKGTTVSSSSNTQNVAFVSTDNTSSTNDVSTAYSVSSPPVLKSHKEGSSSYTDKDDSKALVTIDGEDIDWSGHVEEDTQNYAMMAYSSSNSSSDNESVFMNKESDLEDTPVNDRYAVGMHAIPPPMIGNYMPSGPDVEIDYFKFTYGPKQTSGDESDSKPSEYASCESDSSVELNTSMPALEENAPKVVCEPKVWSDALIIEEYESDSDDDSVSNVQEDIEKPSFAFTNSVKHVKSSWENIKEIGTPNHSPKVEKQCRNGHTRKAQRTTFSYHKVNIVNTPLIVVKGNGDTVVQASACCTWRNKRKSWNQVFNYNNGSKIRKSDDPHKALKDKGIVDSGCSRNMTGNKAHLADYQEFKSGSVSFGESNGRITGKGKIRLDFEDIYYVEELKHHNLFFVSQRQHNMYSFNLKNIDPSGDLACLFAKASIDESNKWHRRLGHSTTVKSSGDKIEKTTDAKPCEKPVSQVEQIFLEELEKLKRQEKEANVAAKKETTHENQDANINSTNLLNVVSTPVSIVGPSRALNDGEPSYPDDPLMPHLEDIYAIPSEGIFTDSSYDDEGVVIDFNNLKTTVNISATLTTRIHTIHPKIQILGDPMSAVQTRSKVNKNSEAHTLISQALEDESWVDAMQEKLLQFQIQKVWILVDLPFGKK</sequence>
<feature type="compositionally biased region" description="Basic and acidic residues" evidence="1">
    <location>
        <begin position="1"/>
        <end position="13"/>
    </location>
</feature>
<reference evidence="3" key="1">
    <citation type="journal article" date="2019" name="Sci. Rep.">
        <title>Draft genome of Tanacetum cinerariifolium, the natural source of mosquito coil.</title>
        <authorList>
            <person name="Yamashiro T."/>
            <person name="Shiraishi A."/>
            <person name="Satake H."/>
            <person name="Nakayama K."/>
        </authorList>
    </citation>
    <scope>NUCLEOTIDE SEQUENCE</scope>
</reference>
<feature type="region of interest" description="Disordered" evidence="1">
    <location>
        <begin position="1"/>
        <end position="27"/>
    </location>
</feature>
<dbReference type="PANTHER" id="PTHR35317">
    <property type="entry name" value="OS04G0629600 PROTEIN"/>
    <property type="match status" value="1"/>
</dbReference>
<protein>
    <submittedName>
        <fullName evidence="3">Ribonuclease H-like domain-containing protein</fullName>
    </submittedName>
</protein>
<feature type="region of interest" description="Disordered" evidence="1">
    <location>
        <begin position="357"/>
        <end position="380"/>
    </location>
</feature>
<accession>A0A699HS83</accession>
<dbReference type="Pfam" id="PF22936">
    <property type="entry name" value="Pol_BBD"/>
    <property type="match status" value="1"/>
</dbReference>
<evidence type="ECO:0000259" key="2">
    <source>
        <dbReference type="Pfam" id="PF22936"/>
    </source>
</evidence>
<proteinExistence type="predicted"/>
<comment type="caution">
    <text evidence="3">The sequence shown here is derived from an EMBL/GenBank/DDBJ whole genome shotgun (WGS) entry which is preliminary data.</text>
</comment>
<feature type="domain" description="Retrovirus-related Pol polyprotein from transposon TNT 1-94-like beta-barrel" evidence="2">
    <location>
        <begin position="544"/>
        <end position="613"/>
    </location>
</feature>
<feature type="region of interest" description="Disordered" evidence="1">
    <location>
        <begin position="229"/>
        <end position="265"/>
    </location>
</feature>
<dbReference type="InterPro" id="IPR054722">
    <property type="entry name" value="PolX-like_BBD"/>
</dbReference>
<feature type="compositionally biased region" description="Polar residues" evidence="1">
    <location>
        <begin position="14"/>
        <end position="27"/>
    </location>
</feature>
<dbReference type="AlphaFoldDB" id="A0A699HS83"/>
<name>A0A699HS83_TANCI</name>
<dbReference type="PANTHER" id="PTHR35317:SF31">
    <property type="entry name" value="DUF4219 DOMAIN-CONTAINING PROTEIN"/>
    <property type="match status" value="1"/>
</dbReference>
<evidence type="ECO:0000256" key="1">
    <source>
        <dbReference type="SAM" id="MobiDB-lite"/>
    </source>
</evidence>
<evidence type="ECO:0000313" key="3">
    <source>
        <dbReference type="EMBL" id="GEY37209.1"/>
    </source>
</evidence>
<feature type="compositionally biased region" description="Basic and acidic residues" evidence="1">
    <location>
        <begin position="252"/>
        <end position="265"/>
    </location>
</feature>
<dbReference type="EMBL" id="BKCJ010173062">
    <property type="protein sequence ID" value="GEY37209.1"/>
    <property type="molecule type" value="Genomic_DNA"/>
</dbReference>
<feature type="compositionally biased region" description="Low complexity" evidence="1">
    <location>
        <begin position="229"/>
        <end position="240"/>
    </location>
</feature>
<organism evidence="3">
    <name type="scientific">Tanacetum cinerariifolium</name>
    <name type="common">Dalmatian daisy</name>
    <name type="synonym">Chrysanthemum cinerariifolium</name>
    <dbReference type="NCBI Taxonomy" id="118510"/>
    <lineage>
        <taxon>Eukaryota</taxon>
        <taxon>Viridiplantae</taxon>
        <taxon>Streptophyta</taxon>
        <taxon>Embryophyta</taxon>
        <taxon>Tracheophyta</taxon>
        <taxon>Spermatophyta</taxon>
        <taxon>Magnoliopsida</taxon>
        <taxon>eudicotyledons</taxon>
        <taxon>Gunneridae</taxon>
        <taxon>Pentapetalae</taxon>
        <taxon>asterids</taxon>
        <taxon>campanulids</taxon>
        <taxon>Asterales</taxon>
        <taxon>Asteraceae</taxon>
        <taxon>Asteroideae</taxon>
        <taxon>Anthemideae</taxon>
        <taxon>Anthemidinae</taxon>
        <taxon>Tanacetum</taxon>
    </lineage>
</organism>
<gene>
    <name evidence="3" type="ORF">Tci_409183</name>
</gene>